<dbReference type="InterPro" id="IPR050693">
    <property type="entry name" value="Hsp70_NEF-Inhibitors"/>
</dbReference>
<dbReference type="PANTHER" id="PTHR19316">
    <property type="entry name" value="PROTEIN FOLDING REGULATOR"/>
    <property type="match status" value="1"/>
</dbReference>
<feature type="domain" description="Nucleotide exchange factor Fes1" evidence="9">
    <location>
        <begin position="5"/>
        <end position="107"/>
    </location>
</feature>
<dbReference type="FunFam" id="1.25.10.10:FF:000434">
    <property type="entry name" value="Hsp70 nucleotide exchange factor fes1"/>
    <property type="match status" value="1"/>
</dbReference>
<dbReference type="Proteomes" id="UP001286456">
    <property type="component" value="Unassembled WGS sequence"/>
</dbReference>
<dbReference type="GO" id="GO:0005783">
    <property type="term" value="C:endoplasmic reticulum"/>
    <property type="evidence" value="ECO:0007669"/>
    <property type="project" value="TreeGrafter"/>
</dbReference>
<evidence type="ECO:0000259" key="9">
    <source>
        <dbReference type="Pfam" id="PF08609"/>
    </source>
</evidence>
<dbReference type="InterPro" id="IPR011989">
    <property type="entry name" value="ARM-like"/>
</dbReference>
<reference evidence="10" key="2">
    <citation type="submission" date="2023-06" db="EMBL/GenBank/DDBJ databases">
        <authorList>
            <consortium name="Lawrence Berkeley National Laboratory"/>
            <person name="Haridas S."/>
            <person name="Hensen N."/>
            <person name="Bonometti L."/>
            <person name="Westerberg I."/>
            <person name="Brannstrom I.O."/>
            <person name="Guillou S."/>
            <person name="Cros-Aarteil S."/>
            <person name="Calhoun S."/>
            <person name="Kuo A."/>
            <person name="Mondo S."/>
            <person name="Pangilinan J."/>
            <person name="Riley R."/>
            <person name="Labutti K."/>
            <person name="Andreopoulos B."/>
            <person name="Lipzen A."/>
            <person name="Chen C."/>
            <person name="Yanf M."/>
            <person name="Daum C."/>
            <person name="Ng V."/>
            <person name="Clum A."/>
            <person name="Steindorff A."/>
            <person name="Ohm R."/>
            <person name="Martin F."/>
            <person name="Silar P."/>
            <person name="Natvig D."/>
            <person name="Lalanne C."/>
            <person name="Gautier V."/>
            <person name="Ament-Velasquez S.L."/>
            <person name="Kruys A."/>
            <person name="Hutchinson M.I."/>
            <person name="Powell A.J."/>
            <person name="Barry K."/>
            <person name="Miller A.N."/>
            <person name="Grigoriev I.V."/>
            <person name="Debuchy R."/>
            <person name="Gladieux P."/>
            <person name="Thoren M.H."/>
            <person name="Johannesson H."/>
        </authorList>
    </citation>
    <scope>NUCLEOTIDE SEQUENCE</scope>
    <source>
        <strain evidence="10">SMH4131-1</strain>
    </source>
</reference>
<comment type="subcellular location">
    <subcellularLocation>
        <location evidence="1">Cytoplasm</location>
    </subcellularLocation>
</comment>
<dbReference type="Gene3D" id="1.25.10.10">
    <property type="entry name" value="Leucine-rich Repeat Variant"/>
    <property type="match status" value="1"/>
</dbReference>
<accession>A0AAE0INZ9</accession>
<dbReference type="EMBL" id="JAUEPO010000003">
    <property type="protein sequence ID" value="KAK3328395.1"/>
    <property type="molecule type" value="Genomic_DNA"/>
</dbReference>
<evidence type="ECO:0000256" key="6">
    <source>
        <dbReference type="ARBA" id="ARBA00024912"/>
    </source>
</evidence>
<evidence type="ECO:0000256" key="8">
    <source>
        <dbReference type="SAM" id="MobiDB-lite"/>
    </source>
</evidence>
<gene>
    <name evidence="10" type="ORF">B0T19DRAFT_424435</name>
</gene>
<dbReference type="GO" id="GO:0006417">
    <property type="term" value="P:regulation of translation"/>
    <property type="evidence" value="ECO:0007669"/>
    <property type="project" value="UniProtKB-KW"/>
</dbReference>
<keyword evidence="3" id="KW-0963">Cytoplasm</keyword>
<dbReference type="PANTHER" id="PTHR19316:SF18">
    <property type="entry name" value="HSP70-BINDING PROTEIN 1"/>
    <property type="match status" value="1"/>
</dbReference>
<evidence type="ECO:0000313" key="11">
    <source>
        <dbReference type="Proteomes" id="UP001286456"/>
    </source>
</evidence>
<feature type="region of interest" description="Disordered" evidence="8">
    <location>
        <begin position="11"/>
        <end position="43"/>
    </location>
</feature>
<name>A0AAE0INZ9_9PEZI</name>
<dbReference type="AlphaFoldDB" id="A0AAE0INZ9"/>
<dbReference type="InterPro" id="IPR000225">
    <property type="entry name" value="Armadillo"/>
</dbReference>
<evidence type="ECO:0000313" key="10">
    <source>
        <dbReference type="EMBL" id="KAK3328395.1"/>
    </source>
</evidence>
<evidence type="ECO:0000256" key="5">
    <source>
        <dbReference type="ARBA" id="ARBA00022845"/>
    </source>
</evidence>
<evidence type="ECO:0000256" key="4">
    <source>
        <dbReference type="ARBA" id="ARBA00022737"/>
    </source>
</evidence>
<evidence type="ECO:0000256" key="7">
    <source>
        <dbReference type="PROSITE-ProRule" id="PRU00259"/>
    </source>
</evidence>
<evidence type="ECO:0000256" key="2">
    <source>
        <dbReference type="ARBA" id="ARBA00011045"/>
    </source>
</evidence>
<keyword evidence="5" id="KW-0810">Translation regulation</keyword>
<feature type="compositionally biased region" description="Low complexity" evidence="8">
    <location>
        <begin position="15"/>
        <end position="38"/>
    </location>
</feature>
<proteinExistence type="inferred from homology"/>
<dbReference type="Pfam" id="PF08609">
    <property type="entry name" value="Fes1"/>
    <property type="match status" value="1"/>
</dbReference>
<keyword evidence="4" id="KW-0677">Repeat</keyword>
<dbReference type="InterPro" id="IPR013918">
    <property type="entry name" value="Nucleotide_exch_fac_Fes1"/>
</dbReference>
<dbReference type="GO" id="GO:0000774">
    <property type="term" value="F:adenyl-nucleotide exchange factor activity"/>
    <property type="evidence" value="ECO:0007669"/>
    <property type="project" value="TreeGrafter"/>
</dbReference>
<protein>
    <submittedName>
        <fullName evidence="10">Nucleotide exchange factor Fes1-domain-containing protein</fullName>
    </submittedName>
</protein>
<dbReference type="SUPFAM" id="SSF48371">
    <property type="entry name" value="ARM repeat"/>
    <property type="match status" value="1"/>
</dbReference>
<evidence type="ECO:0000256" key="3">
    <source>
        <dbReference type="ARBA" id="ARBA00022490"/>
    </source>
</evidence>
<organism evidence="10 11">
    <name type="scientific">Cercophora scortea</name>
    <dbReference type="NCBI Taxonomy" id="314031"/>
    <lineage>
        <taxon>Eukaryota</taxon>
        <taxon>Fungi</taxon>
        <taxon>Dikarya</taxon>
        <taxon>Ascomycota</taxon>
        <taxon>Pezizomycotina</taxon>
        <taxon>Sordariomycetes</taxon>
        <taxon>Sordariomycetidae</taxon>
        <taxon>Sordariales</taxon>
        <taxon>Lasiosphaeriaceae</taxon>
        <taxon>Cercophora</taxon>
    </lineage>
</organism>
<evidence type="ECO:0000256" key="1">
    <source>
        <dbReference type="ARBA" id="ARBA00004496"/>
    </source>
</evidence>
<reference evidence="10" key="1">
    <citation type="journal article" date="2023" name="Mol. Phylogenet. Evol.">
        <title>Genome-scale phylogeny and comparative genomics of the fungal order Sordariales.</title>
        <authorList>
            <person name="Hensen N."/>
            <person name="Bonometti L."/>
            <person name="Westerberg I."/>
            <person name="Brannstrom I.O."/>
            <person name="Guillou S."/>
            <person name="Cros-Aarteil S."/>
            <person name="Calhoun S."/>
            <person name="Haridas S."/>
            <person name="Kuo A."/>
            <person name="Mondo S."/>
            <person name="Pangilinan J."/>
            <person name="Riley R."/>
            <person name="LaButti K."/>
            <person name="Andreopoulos B."/>
            <person name="Lipzen A."/>
            <person name="Chen C."/>
            <person name="Yan M."/>
            <person name="Daum C."/>
            <person name="Ng V."/>
            <person name="Clum A."/>
            <person name="Steindorff A."/>
            <person name="Ohm R.A."/>
            <person name="Martin F."/>
            <person name="Silar P."/>
            <person name="Natvig D.O."/>
            <person name="Lalanne C."/>
            <person name="Gautier V."/>
            <person name="Ament-Velasquez S.L."/>
            <person name="Kruys A."/>
            <person name="Hutchinson M.I."/>
            <person name="Powell A.J."/>
            <person name="Barry K."/>
            <person name="Miller A.N."/>
            <person name="Grigoriev I.V."/>
            <person name="Debuchy R."/>
            <person name="Gladieux P."/>
            <person name="Hiltunen Thoren M."/>
            <person name="Johannesson H."/>
        </authorList>
    </citation>
    <scope>NUCLEOTIDE SEQUENCE</scope>
    <source>
        <strain evidence="10">SMH4131-1</strain>
    </source>
</reference>
<sequence>MDKQLNGLLKWGIQNSAPPTSTSTSNATAVTSTDADPSPIIPPTPAPLDQAALAALLFGGGPSDADLMKAAIEVITDSDPSNTLENKLIAFDNFEQLIEGLDNANNLETLSLWTPLLSLLEHEESELRRMAAWCVGTAVQNNVRTQERLFALGGIPTLVKLATHAGEAEGVRRKAVYALSSAVRNYQPSMDAASKTLVELGHEEKGAQVDAADMDAVDEVMNWLKQRA</sequence>
<feature type="repeat" description="ARM" evidence="7">
    <location>
        <begin position="153"/>
        <end position="181"/>
    </location>
</feature>
<keyword evidence="11" id="KW-1185">Reference proteome</keyword>
<comment type="similarity">
    <text evidence="2">Belongs to the FES1 family.</text>
</comment>
<dbReference type="InterPro" id="IPR016024">
    <property type="entry name" value="ARM-type_fold"/>
</dbReference>
<comment type="function">
    <text evidence="6">Functions as a nucleotide exchange factor (NEF) for Hsp70 chaperones which accelerates the release of ADP. Required for fully efficient Hsp70-mediated folding of proteins.</text>
</comment>
<comment type="caution">
    <text evidence="10">The sequence shown here is derived from an EMBL/GenBank/DDBJ whole genome shotgun (WGS) entry which is preliminary data.</text>
</comment>
<dbReference type="PROSITE" id="PS50176">
    <property type="entry name" value="ARM_REPEAT"/>
    <property type="match status" value="1"/>
</dbReference>